<keyword evidence="2" id="KW-1185">Reference proteome</keyword>
<organism evidence="1 2">
    <name type="scientific">Staurois parvus</name>
    <dbReference type="NCBI Taxonomy" id="386267"/>
    <lineage>
        <taxon>Eukaryota</taxon>
        <taxon>Metazoa</taxon>
        <taxon>Chordata</taxon>
        <taxon>Craniata</taxon>
        <taxon>Vertebrata</taxon>
        <taxon>Euteleostomi</taxon>
        <taxon>Amphibia</taxon>
        <taxon>Batrachia</taxon>
        <taxon>Anura</taxon>
        <taxon>Neobatrachia</taxon>
        <taxon>Ranoidea</taxon>
        <taxon>Ranidae</taxon>
        <taxon>Staurois</taxon>
    </lineage>
</organism>
<gene>
    <name evidence="1" type="ORF">SPARVUS_LOCUS15944489</name>
</gene>
<dbReference type="EMBL" id="CATNWA010020856">
    <property type="protein sequence ID" value="CAI9620137.1"/>
    <property type="molecule type" value="Genomic_DNA"/>
</dbReference>
<proteinExistence type="predicted"/>
<protein>
    <submittedName>
        <fullName evidence="1">Uncharacterized protein</fullName>
    </submittedName>
</protein>
<comment type="caution">
    <text evidence="1">The sequence shown here is derived from an EMBL/GenBank/DDBJ whole genome shotgun (WGS) entry which is preliminary data.</text>
</comment>
<reference evidence="1" key="1">
    <citation type="submission" date="2023-05" db="EMBL/GenBank/DDBJ databases">
        <authorList>
            <person name="Stuckert A."/>
        </authorList>
    </citation>
    <scope>NUCLEOTIDE SEQUENCE</scope>
</reference>
<evidence type="ECO:0000313" key="2">
    <source>
        <dbReference type="Proteomes" id="UP001162483"/>
    </source>
</evidence>
<accession>A0ABN9HHU2</accession>
<name>A0ABN9HHU2_9NEOB</name>
<evidence type="ECO:0000313" key="1">
    <source>
        <dbReference type="EMBL" id="CAI9620137.1"/>
    </source>
</evidence>
<sequence length="48" mass="5605">MMFDPVFSDLLPVSLKYLLIVQRLGGQLHMLSLVWIAREVFFFLGECM</sequence>
<dbReference type="Proteomes" id="UP001162483">
    <property type="component" value="Unassembled WGS sequence"/>
</dbReference>